<dbReference type="EMBL" id="JBBXJM010000003">
    <property type="protein sequence ID" value="KAL1409418.1"/>
    <property type="molecule type" value="Genomic_DNA"/>
</dbReference>
<accession>A0ABR3Q3U0</accession>
<name>A0ABR3Q3U0_9TREE</name>
<protein>
    <recommendedName>
        <fullName evidence="4">BART domain-containing protein</fullName>
    </recommendedName>
</protein>
<evidence type="ECO:0000313" key="3">
    <source>
        <dbReference type="Proteomes" id="UP001565368"/>
    </source>
</evidence>
<comment type="caution">
    <text evidence="2">The sequence shown here is derived from an EMBL/GenBank/DDBJ whole genome shotgun (WGS) entry which is preliminary data.</text>
</comment>
<dbReference type="Proteomes" id="UP001565368">
    <property type="component" value="Unassembled WGS sequence"/>
</dbReference>
<keyword evidence="3" id="KW-1185">Reference proteome</keyword>
<sequence length="195" mass="21389">MANTTATARNESATDADGPDALAVASAPVVPWADDDDAADEFDGDEFDGDEFDGDEDVEPLTAEDMPVINALDHGFNVALSGIEHLQEQLINELFAFGNLLTTTPDIAPPTREEAFDHFRARFDPANDFFVDIVISIGHVAFEHALTGFAAAGYTLPDDAHVTLEEFHEYCDGRFDDLVDRWLTTLLYDVEFADD</sequence>
<reference evidence="2 3" key="1">
    <citation type="submission" date="2023-08" db="EMBL/GenBank/DDBJ databases">
        <title>Annotated Genome Sequence of Vanrija albida AlHP1.</title>
        <authorList>
            <person name="Herzog R."/>
        </authorList>
    </citation>
    <scope>NUCLEOTIDE SEQUENCE [LARGE SCALE GENOMIC DNA]</scope>
    <source>
        <strain evidence="2 3">AlHP1</strain>
    </source>
</reference>
<gene>
    <name evidence="2" type="ORF">Q8F55_003401</name>
</gene>
<dbReference type="GeneID" id="95984444"/>
<evidence type="ECO:0000256" key="1">
    <source>
        <dbReference type="SAM" id="MobiDB-lite"/>
    </source>
</evidence>
<feature type="compositionally biased region" description="Polar residues" evidence="1">
    <location>
        <begin position="1"/>
        <end position="13"/>
    </location>
</feature>
<evidence type="ECO:0000313" key="2">
    <source>
        <dbReference type="EMBL" id="KAL1409418.1"/>
    </source>
</evidence>
<proteinExistence type="predicted"/>
<feature type="compositionally biased region" description="Acidic residues" evidence="1">
    <location>
        <begin position="33"/>
        <end position="54"/>
    </location>
</feature>
<organism evidence="2 3">
    <name type="scientific">Vanrija albida</name>
    <dbReference type="NCBI Taxonomy" id="181172"/>
    <lineage>
        <taxon>Eukaryota</taxon>
        <taxon>Fungi</taxon>
        <taxon>Dikarya</taxon>
        <taxon>Basidiomycota</taxon>
        <taxon>Agaricomycotina</taxon>
        <taxon>Tremellomycetes</taxon>
        <taxon>Trichosporonales</taxon>
        <taxon>Trichosporonaceae</taxon>
        <taxon>Vanrija</taxon>
    </lineage>
</organism>
<evidence type="ECO:0008006" key="4">
    <source>
        <dbReference type="Google" id="ProtNLM"/>
    </source>
</evidence>
<feature type="region of interest" description="Disordered" evidence="1">
    <location>
        <begin position="1"/>
        <end position="54"/>
    </location>
</feature>
<dbReference type="RefSeq" id="XP_069209362.1">
    <property type="nucleotide sequence ID" value="XM_069351944.1"/>
</dbReference>